<dbReference type="InterPro" id="IPR010044">
    <property type="entry name" value="MTAP"/>
</dbReference>
<evidence type="ECO:0000313" key="6">
    <source>
        <dbReference type="Proteomes" id="UP001224122"/>
    </source>
</evidence>
<organism evidence="5 6">
    <name type="scientific">Neobacillus ginsengisoli</name>
    <dbReference type="NCBI Taxonomy" id="904295"/>
    <lineage>
        <taxon>Bacteria</taxon>
        <taxon>Bacillati</taxon>
        <taxon>Bacillota</taxon>
        <taxon>Bacilli</taxon>
        <taxon>Bacillales</taxon>
        <taxon>Bacillaceae</taxon>
        <taxon>Neobacillus</taxon>
    </lineage>
</organism>
<protein>
    <recommendedName>
        <fullName evidence="3">Probable 6-oxopurine nucleoside phosphorylase</fullName>
        <ecNumber evidence="3">2.4.2.1</ecNumber>
    </recommendedName>
    <alternativeName>
        <fullName evidence="3">Purine nucleoside phosphorylase</fullName>
        <shortName evidence="3">PNP</shortName>
    </alternativeName>
</protein>
<dbReference type="RefSeq" id="WP_307408890.1">
    <property type="nucleotide sequence ID" value="NZ_JAUSTW010000004.1"/>
</dbReference>
<evidence type="ECO:0000259" key="4">
    <source>
        <dbReference type="Pfam" id="PF01048"/>
    </source>
</evidence>
<accession>A0ABT9XVW4</accession>
<feature type="binding site" evidence="3">
    <location>
        <begin position="80"/>
        <end position="81"/>
    </location>
    <ligand>
        <name>phosphate</name>
        <dbReference type="ChEBI" id="CHEBI:43474"/>
    </ligand>
</feature>
<feature type="binding site" evidence="3">
    <location>
        <begin position="197"/>
        <end position="199"/>
    </location>
    <ligand>
        <name>substrate</name>
    </ligand>
</feature>
<keyword evidence="2 3" id="KW-0808">Transferase</keyword>
<reference evidence="5 6" key="1">
    <citation type="submission" date="2023-07" db="EMBL/GenBank/DDBJ databases">
        <title>Genomic Encyclopedia of Type Strains, Phase IV (KMG-IV): sequencing the most valuable type-strain genomes for metagenomic binning, comparative biology and taxonomic classification.</title>
        <authorList>
            <person name="Goeker M."/>
        </authorList>
    </citation>
    <scope>NUCLEOTIDE SEQUENCE [LARGE SCALE GENOMIC DNA]</scope>
    <source>
        <strain evidence="5 6">DSM 27594</strain>
    </source>
</reference>
<dbReference type="GO" id="GO:0017061">
    <property type="term" value="F:S-methyl-5-thioadenosine phosphorylase activity"/>
    <property type="evidence" value="ECO:0007669"/>
    <property type="project" value="UniProtKB-EC"/>
</dbReference>
<dbReference type="Gene3D" id="3.40.50.1580">
    <property type="entry name" value="Nucleoside phosphorylase domain"/>
    <property type="match status" value="1"/>
</dbReference>
<feature type="site" description="Important for substrate specificity" evidence="3">
    <location>
        <position position="209"/>
    </location>
</feature>
<dbReference type="EC" id="2.4.2.1" evidence="3"/>
<dbReference type="InterPro" id="IPR000845">
    <property type="entry name" value="Nucleoside_phosphorylase_d"/>
</dbReference>
<dbReference type="PANTHER" id="PTHR42679">
    <property type="entry name" value="S-METHYL-5'-THIOADENOSINE PHOSPHORYLASE"/>
    <property type="match status" value="1"/>
</dbReference>
<gene>
    <name evidence="5" type="ORF">J2S10_002895</name>
</gene>
<feature type="binding site" evidence="3">
    <location>
        <position position="9"/>
    </location>
    <ligand>
        <name>phosphate</name>
        <dbReference type="ChEBI" id="CHEBI:43474"/>
    </ligand>
</feature>
<feature type="domain" description="Nucleoside phosphorylase" evidence="4">
    <location>
        <begin position="2"/>
        <end position="231"/>
    </location>
</feature>
<comment type="subunit">
    <text evidence="3">Homohexamer. Dimer of a homotrimer.</text>
</comment>
<feature type="binding site" evidence="3">
    <location>
        <position position="174"/>
    </location>
    <ligand>
        <name>phosphate</name>
        <dbReference type="ChEBI" id="CHEBI:43474"/>
    </ligand>
</feature>
<comment type="similarity">
    <text evidence="3">Belongs to the PNP/MTAP phosphorylase family. MTAP subfamily.</text>
</comment>
<evidence type="ECO:0000256" key="2">
    <source>
        <dbReference type="ARBA" id="ARBA00022679"/>
    </source>
</evidence>
<keyword evidence="3" id="KW-0660">Purine salvage</keyword>
<feature type="binding site" evidence="3">
    <location>
        <position position="173"/>
    </location>
    <ligand>
        <name>substrate</name>
    </ligand>
</feature>
<evidence type="ECO:0000256" key="3">
    <source>
        <dbReference type="HAMAP-Rule" id="MF_01963"/>
    </source>
</evidence>
<dbReference type="CDD" id="cd09010">
    <property type="entry name" value="MTAP_SsMTAPII_like_MTIP"/>
    <property type="match status" value="1"/>
</dbReference>
<dbReference type="Proteomes" id="UP001224122">
    <property type="component" value="Unassembled WGS sequence"/>
</dbReference>
<dbReference type="Pfam" id="PF01048">
    <property type="entry name" value="PNP_UDP_1"/>
    <property type="match status" value="1"/>
</dbReference>
<comment type="function">
    <text evidence="3">Purine nucleoside phosphorylase which is highly specific for 6-oxopurine nucleosides. Cleaves guanosine or inosine to respective bases and sugar-1-phosphate molecules. Involved in purine salvage.</text>
</comment>
<comment type="miscellaneous">
    <text evidence="3">Although this enzyme belongs to the family of MTA phosphorylases based on sequence homology, it has been shown that conserved amino acid substitutions in the substrate binding pocket convert the substrate specificity of this enzyme from 6-aminopurines to 6-oxopurines.</text>
</comment>
<comment type="catalytic activity">
    <reaction evidence="3">
        <text>a purine D-ribonucleoside + phosphate = a purine nucleobase + alpha-D-ribose 1-phosphate</text>
        <dbReference type="Rhea" id="RHEA:19805"/>
        <dbReference type="ChEBI" id="CHEBI:26386"/>
        <dbReference type="ChEBI" id="CHEBI:43474"/>
        <dbReference type="ChEBI" id="CHEBI:57720"/>
        <dbReference type="ChEBI" id="CHEBI:142355"/>
        <dbReference type="EC" id="2.4.2.1"/>
    </reaction>
</comment>
<proteinExistence type="inferred from homology"/>
<dbReference type="HAMAP" id="MF_01963">
    <property type="entry name" value="MTAP"/>
    <property type="match status" value="1"/>
</dbReference>
<keyword evidence="1 3" id="KW-0328">Glycosyltransferase</keyword>
<keyword evidence="6" id="KW-1185">Reference proteome</keyword>
<dbReference type="InterPro" id="IPR035994">
    <property type="entry name" value="Nucleoside_phosphorylase_sf"/>
</dbReference>
<comment type="caution">
    <text evidence="5">The sequence shown here is derived from an EMBL/GenBank/DDBJ whole genome shotgun (WGS) entry which is preliminary data.</text>
</comment>
<feature type="binding site" evidence="3">
    <location>
        <begin position="47"/>
        <end position="48"/>
    </location>
    <ligand>
        <name>phosphate</name>
        <dbReference type="ChEBI" id="CHEBI:43474"/>
    </ligand>
</feature>
<evidence type="ECO:0000313" key="5">
    <source>
        <dbReference type="EMBL" id="MDQ0199713.1"/>
    </source>
</evidence>
<evidence type="ECO:0000256" key="1">
    <source>
        <dbReference type="ARBA" id="ARBA00022676"/>
    </source>
</evidence>
<feature type="site" description="Important for substrate specificity" evidence="3">
    <location>
        <position position="155"/>
    </location>
</feature>
<name>A0ABT9XVW4_9BACI</name>
<dbReference type="EMBL" id="JAUSTW010000004">
    <property type="protein sequence ID" value="MDQ0199713.1"/>
    <property type="molecule type" value="Genomic_DNA"/>
</dbReference>
<sequence>MKIGIIGGTGFYQLFEQMVEKTVHTEYGDVTVLHAVSEGKEVYFLPRHGKHHDTLAPFVNYRANIMALKELEVTRIMSVSAVGAINPEIEVGSLSLLDQFVDLTTRVKTYGKYSVDITEPFCPELQEVFVQAATEINEPLREKTTLVCVEGPRYETKAEVQLFSKWGMDVVGMTNATEAALARELGMCYSVVTLATNMAPGVTDHKPSLKAHKEVGERKRETVRTLMLEAIKLADERKTCLCHEAYERAVLART</sequence>
<comment type="pathway">
    <text evidence="3">Purine metabolism; purine nucleoside salvage.</text>
</comment>
<dbReference type="PANTHER" id="PTHR42679:SF2">
    <property type="entry name" value="S-METHYL-5'-THIOADENOSINE PHOSPHORYLASE"/>
    <property type="match status" value="1"/>
</dbReference>
<dbReference type="SUPFAM" id="SSF53167">
    <property type="entry name" value="Purine and uridine phosphorylases"/>
    <property type="match status" value="1"/>
</dbReference>